<comment type="caution">
    <text evidence="1">The sequence shown here is derived from an EMBL/GenBank/DDBJ whole genome shotgun (WGS) entry which is preliminary data.</text>
</comment>
<sequence>MMNGGRRQRLLALSPMDGSQTADAHLDHIESVLSVYGNGFGMVRFCIGDNCSTNQCIATKLDVPLFGCSSHRYNLAVNRVLEDYQNQINLIQTLMIQLRQPNNAAALASVTKLKPIKSNVTRWSSTFIMLERYVKLWDAILTVSAVDDHVPRGSAHRRITAAVEKLKGLESVWV</sequence>
<dbReference type="AlphaFoldDB" id="A0A329S804"/>
<dbReference type="Proteomes" id="UP000251314">
    <property type="component" value="Unassembled WGS sequence"/>
</dbReference>
<dbReference type="PANTHER" id="PTHR40866">
    <property type="entry name" value="BED-TYPE DOMAIN-CONTAINING PROTEIN"/>
    <property type="match status" value="1"/>
</dbReference>
<reference evidence="1 2" key="1">
    <citation type="submission" date="2018-01" db="EMBL/GenBank/DDBJ databases">
        <title>Draft genome of the strawberry crown rot pathogen Phytophthora cactorum.</title>
        <authorList>
            <person name="Armitage A.D."/>
            <person name="Lysoe E."/>
            <person name="Nellist C.F."/>
            <person name="Harrison R.J."/>
            <person name="Brurberg M.B."/>
        </authorList>
    </citation>
    <scope>NUCLEOTIDE SEQUENCE [LARGE SCALE GENOMIC DNA]</scope>
    <source>
        <strain evidence="1 2">10300</strain>
    </source>
</reference>
<gene>
    <name evidence="1" type="ORF">PC110_g10618</name>
</gene>
<name>A0A329S804_9STRA</name>
<evidence type="ECO:0000313" key="1">
    <source>
        <dbReference type="EMBL" id="RAW33044.1"/>
    </source>
</evidence>
<accession>A0A329S804</accession>
<dbReference type="InterPro" id="IPR012337">
    <property type="entry name" value="RNaseH-like_sf"/>
</dbReference>
<keyword evidence="2" id="KW-1185">Reference proteome</keyword>
<dbReference type="EMBL" id="MJFZ01000253">
    <property type="protein sequence ID" value="RAW33044.1"/>
    <property type="molecule type" value="Genomic_DNA"/>
</dbReference>
<evidence type="ECO:0000313" key="2">
    <source>
        <dbReference type="Proteomes" id="UP000251314"/>
    </source>
</evidence>
<dbReference type="SUPFAM" id="SSF53098">
    <property type="entry name" value="Ribonuclease H-like"/>
    <property type="match status" value="1"/>
</dbReference>
<proteinExistence type="predicted"/>
<dbReference type="PANTHER" id="PTHR40866:SF1">
    <property type="entry name" value="BED-TYPE DOMAIN-CONTAINING PROTEIN"/>
    <property type="match status" value="1"/>
</dbReference>
<dbReference type="OrthoDB" id="107123at2759"/>
<organism evidence="1 2">
    <name type="scientific">Phytophthora cactorum</name>
    <dbReference type="NCBI Taxonomy" id="29920"/>
    <lineage>
        <taxon>Eukaryota</taxon>
        <taxon>Sar</taxon>
        <taxon>Stramenopiles</taxon>
        <taxon>Oomycota</taxon>
        <taxon>Peronosporomycetes</taxon>
        <taxon>Peronosporales</taxon>
        <taxon>Peronosporaceae</taxon>
        <taxon>Phytophthora</taxon>
    </lineage>
</organism>
<dbReference type="VEuPathDB" id="FungiDB:PC110_g10618"/>
<protein>
    <submittedName>
        <fullName evidence="1">Uncharacterized protein</fullName>
    </submittedName>
</protein>